<sequence length="102" mass="11984">MKHGWVFQYTFDDKLQASHLFKWENLHNWWLTKYFFFFFPTVCVIESCPSGTRKAAQKGRHVCCYDRIPCAEGEISNETGNLHIQTLCCDTHIFNSGAVHFF</sequence>
<dbReference type="InterPro" id="IPR000068">
    <property type="entry name" value="GPCR_3_Ca_sens_rcpt-rel"/>
</dbReference>
<keyword evidence="2" id="KW-1185">Reference proteome</keyword>
<accession>A0A672LUB9</accession>
<dbReference type="Gene3D" id="2.10.50.30">
    <property type="entry name" value="GPCR, family 3, nine cysteines domain"/>
    <property type="match status" value="1"/>
</dbReference>
<dbReference type="GO" id="GO:0005886">
    <property type="term" value="C:plasma membrane"/>
    <property type="evidence" value="ECO:0007669"/>
    <property type="project" value="TreeGrafter"/>
</dbReference>
<dbReference type="AlphaFoldDB" id="A0A672LUB9"/>
<dbReference type="GO" id="GO:0004930">
    <property type="term" value="F:G protein-coupled receptor activity"/>
    <property type="evidence" value="ECO:0007669"/>
    <property type="project" value="InterPro"/>
</dbReference>
<evidence type="ECO:0000313" key="2">
    <source>
        <dbReference type="Proteomes" id="UP000472262"/>
    </source>
</evidence>
<dbReference type="InterPro" id="IPR038550">
    <property type="entry name" value="GPCR_3_9-Cys_sf"/>
</dbReference>
<protein>
    <submittedName>
        <fullName evidence="1">Uncharacterized protein</fullName>
    </submittedName>
</protein>
<reference evidence="1" key="2">
    <citation type="submission" date="2025-09" db="UniProtKB">
        <authorList>
            <consortium name="Ensembl"/>
        </authorList>
    </citation>
    <scope>IDENTIFICATION</scope>
</reference>
<proteinExistence type="predicted"/>
<dbReference type="PANTHER" id="PTHR24061:SF528">
    <property type="entry name" value="C-FAMILY ODORANT RECEPTOR OLFCD2-RELATED"/>
    <property type="match status" value="1"/>
</dbReference>
<organism evidence="1 2">
    <name type="scientific">Sinocyclocheilus grahami</name>
    <name type="common">Dianchi golden-line fish</name>
    <name type="synonym">Barbus grahami</name>
    <dbReference type="NCBI Taxonomy" id="75366"/>
    <lineage>
        <taxon>Eukaryota</taxon>
        <taxon>Metazoa</taxon>
        <taxon>Chordata</taxon>
        <taxon>Craniata</taxon>
        <taxon>Vertebrata</taxon>
        <taxon>Euteleostomi</taxon>
        <taxon>Actinopterygii</taxon>
        <taxon>Neopterygii</taxon>
        <taxon>Teleostei</taxon>
        <taxon>Ostariophysi</taxon>
        <taxon>Cypriniformes</taxon>
        <taxon>Cyprinidae</taxon>
        <taxon>Cyprininae</taxon>
        <taxon>Sinocyclocheilus</taxon>
    </lineage>
</organism>
<evidence type="ECO:0000313" key="1">
    <source>
        <dbReference type="Ensembl" id="ENSSGRP00000027662.1"/>
    </source>
</evidence>
<reference evidence="1" key="1">
    <citation type="submission" date="2025-08" db="UniProtKB">
        <authorList>
            <consortium name="Ensembl"/>
        </authorList>
    </citation>
    <scope>IDENTIFICATION</scope>
</reference>
<dbReference type="InParanoid" id="A0A672LUB9"/>
<dbReference type="PANTHER" id="PTHR24061">
    <property type="entry name" value="CALCIUM-SENSING RECEPTOR-RELATED"/>
    <property type="match status" value="1"/>
</dbReference>
<dbReference type="Ensembl" id="ENSSGRT00000029755.1">
    <property type="protein sequence ID" value="ENSSGRP00000027662.1"/>
    <property type="gene ID" value="ENSSGRG00000015845.1"/>
</dbReference>
<dbReference type="Proteomes" id="UP000472262">
    <property type="component" value="Unassembled WGS sequence"/>
</dbReference>
<name>A0A672LUB9_SINGR</name>